<dbReference type="Pfam" id="PF12833">
    <property type="entry name" value="HTH_18"/>
    <property type="match status" value="1"/>
</dbReference>
<keyword evidence="1" id="KW-0805">Transcription regulation</keyword>
<dbReference type="PROSITE" id="PS00041">
    <property type="entry name" value="HTH_ARAC_FAMILY_1"/>
    <property type="match status" value="1"/>
</dbReference>
<dbReference type="GO" id="GO:0043565">
    <property type="term" value="F:sequence-specific DNA binding"/>
    <property type="evidence" value="ECO:0007669"/>
    <property type="project" value="InterPro"/>
</dbReference>
<comment type="caution">
    <text evidence="5">The sequence shown here is derived from an EMBL/GenBank/DDBJ whole genome shotgun (WGS) entry which is preliminary data.</text>
</comment>
<dbReference type="SUPFAM" id="SSF51182">
    <property type="entry name" value="RmlC-like cupins"/>
    <property type="match status" value="1"/>
</dbReference>
<dbReference type="RefSeq" id="WP_179825210.1">
    <property type="nucleotide sequence ID" value="NZ_JACCFS010000001.1"/>
</dbReference>
<dbReference type="Gene3D" id="1.10.10.60">
    <property type="entry name" value="Homeodomain-like"/>
    <property type="match status" value="2"/>
</dbReference>
<sequence length="314" mass="33637">MDLLSDILTVTGVRGTLGARIEGAEGWGVRWTPTPGSAVVYAVAAGTAWLTVPGHDPRQLMPGDAVLLPSGGEHDVSGAPGVRSPACDHVAAELARDKGDVLRLGEGEVGTHILGASYEYDHAMSTQVLATLPAVVHVRADHGGTCLDDTVRLLAREMAHPQMATAVVLDRLVDVLLVQLLRVWLLTRPEEAGRSWLRVLGDPLVTDALTRLHRDPGRAWTTEALAAELAVSRATLSRRFLAAAGQAPGSYLTRWRMDLAARRLRDTDDPLEAVAHAVGYTSAHAFNRAFSRARGQSPGRFRTAARESARRPAA</sequence>
<keyword evidence="6" id="KW-1185">Reference proteome</keyword>
<dbReference type="InterPro" id="IPR018062">
    <property type="entry name" value="HTH_AraC-typ_CS"/>
</dbReference>
<evidence type="ECO:0000256" key="3">
    <source>
        <dbReference type="ARBA" id="ARBA00023163"/>
    </source>
</evidence>
<evidence type="ECO:0000256" key="2">
    <source>
        <dbReference type="ARBA" id="ARBA00023125"/>
    </source>
</evidence>
<proteinExistence type="predicted"/>
<dbReference type="InterPro" id="IPR011051">
    <property type="entry name" value="RmlC_Cupin_sf"/>
</dbReference>
<dbReference type="GO" id="GO:0003700">
    <property type="term" value="F:DNA-binding transcription factor activity"/>
    <property type="evidence" value="ECO:0007669"/>
    <property type="project" value="InterPro"/>
</dbReference>
<reference evidence="5 6" key="1">
    <citation type="submission" date="2020-07" db="EMBL/GenBank/DDBJ databases">
        <title>Sequencing the genomes of 1000 actinobacteria strains.</title>
        <authorList>
            <person name="Klenk H.-P."/>
        </authorList>
    </citation>
    <scope>NUCLEOTIDE SEQUENCE [LARGE SCALE GENOMIC DNA]</scope>
    <source>
        <strain evidence="5 6">DSM 44442</strain>
    </source>
</reference>
<dbReference type="PANTHER" id="PTHR46796">
    <property type="entry name" value="HTH-TYPE TRANSCRIPTIONAL ACTIVATOR RHAS-RELATED"/>
    <property type="match status" value="1"/>
</dbReference>
<dbReference type="SUPFAM" id="SSF46689">
    <property type="entry name" value="Homeodomain-like"/>
    <property type="match status" value="2"/>
</dbReference>
<protein>
    <submittedName>
        <fullName evidence="5">AraC-like DNA-binding protein</fullName>
    </submittedName>
</protein>
<evidence type="ECO:0000313" key="6">
    <source>
        <dbReference type="Proteomes" id="UP000572051"/>
    </source>
</evidence>
<feature type="domain" description="HTH araC/xylS-type" evidence="4">
    <location>
        <begin position="206"/>
        <end position="304"/>
    </location>
</feature>
<dbReference type="InterPro" id="IPR018060">
    <property type="entry name" value="HTH_AraC"/>
</dbReference>
<evidence type="ECO:0000256" key="1">
    <source>
        <dbReference type="ARBA" id="ARBA00023015"/>
    </source>
</evidence>
<evidence type="ECO:0000313" key="5">
    <source>
        <dbReference type="EMBL" id="NYJ35803.1"/>
    </source>
</evidence>
<dbReference type="AlphaFoldDB" id="A0A7Z0EQZ3"/>
<gene>
    <name evidence="5" type="ORF">HNR10_003684</name>
</gene>
<name>A0A7Z0EQZ3_9ACTN</name>
<evidence type="ECO:0000259" key="4">
    <source>
        <dbReference type="PROSITE" id="PS01124"/>
    </source>
</evidence>
<dbReference type="Pfam" id="PF12852">
    <property type="entry name" value="Cupin_6"/>
    <property type="match status" value="1"/>
</dbReference>
<dbReference type="Proteomes" id="UP000572051">
    <property type="component" value="Unassembled WGS sequence"/>
</dbReference>
<dbReference type="SMART" id="SM00342">
    <property type="entry name" value="HTH_ARAC"/>
    <property type="match status" value="1"/>
</dbReference>
<dbReference type="EMBL" id="JACCFS010000001">
    <property type="protein sequence ID" value="NYJ35803.1"/>
    <property type="molecule type" value="Genomic_DNA"/>
</dbReference>
<organism evidence="5 6">
    <name type="scientific">Nocardiopsis aegyptia</name>
    <dbReference type="NCBI Taxonomy" id="220378"/>
    <lineage>
        <taxon>Bacteria</taxon>
        <taxon>Bacillati</taxon>
        <taxon>Actinomycetota</taxon>
        <taxon>Actinomycetes</taxon>
        <taxon>Streptosporangiales</taxon>
        <taxon>Nocardiopsidaceae</taxon>
        <taxon>Nocardiopsis</taxon>
    </lineage>
</organism>
<accession>A0A7Z0EQZ3</accession>
<dbReference type="PROSITE" id="PS01124">
    <property type="entry name" value="HTH_ARAC_FAMILY_2"/>
    <property type="match status" value="1"/>
</dbReference>
<dbReference type="InterPro" id="IPR032783">
    <property type="entry name" value="AraC_lig"/>
</dbReference>
<dbReference type="PANTHER" id="PTHR46796:SF13">
    <property type="entry name" value="HTH-TYPE TRANSCRIPTIONAL ACTIVATOR RHAS"/>
    <property type="match status" value="1"/>
</dbReference>
<keyword evidence="3" id="KW-0804">Transcription</keyword>
<dbReference type="InterPro" id="IPR009057">
    <property type="entry name" value="Homeodomain-like_sf"/>
</dbReference>
<dbReference type="InterPro" id="IPR050204">
    <property type="entry name" value="AraC_XylS_family_regulators"/>
</dbReference>
<keyword evidence="2 5" id="KW-0238">DNA-binding</keyword>